<proteinExistence type="predicted"/>
<dbReference type="GO" id="GO:0006351">
    <property type="term" value="P:DNA-templated transcription"/>
    <property type="evidence" value="ECO:0007669"/>
    <property type="project" value="InterPro"/>
</dbReference>
<dbReference type="Pfam" id="PF00096">
    <property type="entry name" value="zf-C2H2"/>
    <property type="match status" value="1"/>
</dbReference>
<evidence type="ECO:0000313" key="11">
    <source>
        <dbReference type="Proteomes" id="UP001149165"/>
    </source>
</evidence>
<keyword evidence="11" id="KW-1185">Reference proteome</keyword>
<comment type="subcellular location">
    <subcellularLocation>
        <location evidence="1">Nucleus</location>
    </subcellularLocation>
</comment>
<evidence type="ECO:0000256" key="3">
    <source>
        <dbReference type="ARBA" id="ARBA00022737"/>
    </source>
</evidence>
<dbReference type="PANTHER" id="PTHR40626">
    <property type="entry name" value="MIP31509P"/>
    <property type="match status" value="1"/>
</dbReference>
<keyword evidence="6" id="KW-0539">Nucleus</keyword>
<dbReference type="InterPro" id="IPR007219">
    <property type="entry name" value="XnlR_reg_dom"/>
</dbReference>
<evidence type="ECO:0000256" key="6">
    <source>
        <dbReference type="ARBA" id="ARBA00023242"/>
    </source>
</evidence>
<dbReference type="InterPro" id="IPR013087">
    <property type="entry name" value="Znf_C2H2_type"/>
</dbReference>
<feature type="compositionally biased region" description="Polar residues" evidence="8">
    <location>
        <begin position="83"/>
        <end position="92"/>
    </location>
</feature>
<dbReference type="EMBL" id="JAPQKH010000006">
    <property type="protein sequence ID" value="KAJ5094042.1"/>
    <property type="molecule type" value="Genomic_DNA"/>
</dbReference>
<evidence type="ECO:0000256" key="7">
    <source>
        <dbReference type="PROSITE-ProRule" id="PRU00042"/>
    </source>
</evidence>
<evidence type="ECO:0000256" key="5">
    <source>
        <dbReference type="ARBA" id="ARBA00022833"/>
    </source>
</evidence>
<dbReference type="Gene3D" id="3.30.160.60">
    <property type="entry name" value="Classic Zinc Finger"/>
    <property type="match status" value="2"/>
</dbReference>
<dbReference type="AlphaFoldDB" id="A0A9W9F5T0"/>
<dbReference type="InterPro" id="IPR051059">
    <property type="entry name" value="VerF-like"/>
</dbReference>
<dbReference type="Proteomes" id="UP001149165">
    <property type="component" value="Unassembled WGS sequence"/>
</dbReference>
<keyword evidence="2" id="KW-0479">Metal-binding</keyword>
<reference evidence="10" key="1">
    <citation type="submission" date="2022-11" db="EMBL/GenBank/DDBJ databases">
        <authorList>
            <person name="Petersen C."/>
        </authorList>
    </citation>
    <scope>NUCLEOTIDE SEQUENCE</scope>
    <source>
        <strain evidence="10">IBT 30069</strain>
    </source>
</reference>
<dbReference type="PROSITE" id="PS50157">
    <property type="entry name" value="ZINC_FINGER_C2H2_2"/>
    <property type="match status" value="1"/>
</dbReference>
<dbReference type="GO" id="GO:0000978">
    <property type="term" value="F:RNA polymerase II cis-regulatory region sequence-specific DNA binding"/>
    <property type="evidence" value="ECO:0007669"/>
    <property type="project" value="InterPro"/>
</dbReference>
<dbReference type="OrthoDB" id="654211at2759"/>
<comment type="caution">
    <text evidence="10">The sequence shown here is derived from an EMBL/GenBank/DDBJ whole genome shotgun (WGS) entry which is preliminary data.</text>
</comment>
<feature type="domain" description="C2H2-type" evidence="9">
    <location>
        <begin position="15"/>
        <end position="42"/>
    </location>
</feature>
<evidence type="ECO:0000256" key="1">
    <source>
        <dbReference type="ARBA" id="ARBA00004123"/>
    </source>
</evidence>
<gene>
    <name evidence="10" type="ORF">N7456_009903</name>
</gene>
<keyword evidence="5" id="KW-0862">Zinc</keyword>
<dbReference type="GO" id="GO:0000785">
    <property type="term" value="C:chromatin"/>
    <property type="evidence" value="ECO:0007669"/>
    <property type="project" value="TreeGrafter"/>
</dbReference>
<accession>A0A9W9F5T0</accession>
<keyword evidence="4 7" id="KW-0863">Zinc-finger</keyword>
<dbReference type="GO" id="GO:0005634">
    <property type="term" value="C:nucleus"/>
    <property type="evidence" value="ECO:0007669"/>
    <property type="project" value="UniProtKB-SubCell"/>
</dbReference>
<organism evidence="10 11">
    <name type="scientific">Penicillium angulare</name>
    <dbReference type="NCBI Taxonomy" id="116970"/>
    <lineage>
        <taxon>Eukaryota</taxon>
        <taxon>Fungi</taxon>
        <taxon>Dikarya</taxon>
        <taxon>Ascomycota</taxon>
        <taxon>Pezizomycotina</taxon>
        <taxon>Eurotiomycetes</taxon>
        <taxon>Eurotiomycetidae</taxon>
        <taxon>Eurotiales</taxon>
        <taxon>Aspergillaceae</taxon>
        <taxon>Penicillium</taxon>
    </lineage>
</organism>
<dbReference type="CDD" id="cd12148">
    <property type="entry name" value="fungal_TF_MHR"/>
    <property type="match status" value="1"/>
</dbReference>
<evidence type="ECO:0000259" key="9">
    <source>
        <dbReference type="PROSITE" id="PS50157"/>
    </source>
</evidence>
<feature type="region of interest" description="Disordered" evidence="8">
    <location>
        <begin position="67"/>
        <end position="98"/>
    </location>
</feature>
<dbReference type="SUPFAM" id="SSF57667">
    <property type="entry name" value="beta-beta-alpha zinc fingers"/>
    <property type="match status" value="1"/>
</dbReference>
<dbReference type="Pfam" id="PF04082">
    <property type="entry name" value="Fungal_trans"/>
    <property type="match status" value="1"/>
</dbReference>
<name>A0A9W9F5T0_9EURO</name>
<reference evidence="10" key="2">
    <citation type="journal article" date="2023" name="IMA Fungus">
        <title>Comparative genomic study of the Penicillium genus elucidates a diverse pangenome and 15 lateral gene transfer events.</title>
        <authorList>
            <person name="Petersen C."/>
            <person name="Sorensen T."/>
            <person name="Nielsen M.R."/>
            <person name="Sondergaard T.E."/>
            <person name="Sorensen J.L."/>
            <person name="Fitzpatrick D.A."/>
            <person name="Frisvad J.C."/>
            <person name="Nielsen K.L."/>
        </authorList>
    </citation>
    <scope>NUCLEOTIDE SEQUENCE</scope>
    <source>
        <strain evidence="10">IBT 30069</strain>
    </source>
</reference>
<evidence type="ECO:0000313" key="10">
    <source>
        <dbReference type="EMBL" id="KAJ5094042.1"/>
    </source>
</evidence>
<keyword evidence="3" id="KW-0677">Repeat</keyword>
<dbReference type="PROSITE" id="PS00028">
    <property type="entry name" value="ZINC_FINGER_C2H2_1"/>
    <property type="match status" value="1"/>
</dbReference>
<dbReference type="InterPro" id="IPR036236">
    <property type="entry name" value="Znf_C2H2_sf"/>
</dbReference>
<dbReference type="SMART" id="SM00355">
    <property type="entry name" value="ZnF_C2H2"/>
    <property type="match status" value="2"/>
</dbReference>
<dbReference type="PANTHER" id="PTHR40626:SF10">
    <property type="entry name" value="C2H2-TYPE DOMAIN-CONTAINING PROTEIN"/>
    <property type="match status" value="1"/>
</dbReference>
<evidence type="ECO:0000256" key="8">
    <source>
        <dbReference type="SAM" id="MobiDB-lite"/>
    </source>
</evidence>
<evidence type="ECO:0000256" key="4">
    <source>
        <dbReference type="ARBA" id="ARBA00022771"/>
    </source>
</evidence>
<protein>
    <recommendedName>
        <fullName evidence="9">C2H2-type domain-containing protein</fullName>
    </recommendedName>
</protein>
<dbReference type="GO" id="GO:0008270">
    <property type="term" value="F:zinc ion binding"/>
    <property type="evidence" value="ECO:0007669"/>
    <property type="project" value="UniProtKB-KW"/>
</dbReference>
<sequence length="713" mass="80983">MSELASDNPHVERQFTCTYCQRTFRRLEHLQRHTRRHTNEKPFACRCGALFSRRDLLRRHERIVDHSVSSNAQAQPLDDDEQSVQSMDNSPSIALHDRVTGSNGIRQGQNCLAYQTPHSAGSLNSMHPNQTYSPLNNLYTPPMSQLVIQDAGLDLGHNEFSQGERNTHNFPTIFPSPQLSLATQIVPHCASPKVTLSDRSRLLLSLGRVGKLFPHPNLPSSNALTRYMAGYFTGFYSHCPFTHVPTFKLDSCSPELSLAMMALGAIDRFEFTSAVELFYLSKALLFDSQQHRARSTINRRIDSCTEELRLRRQSIDEVRCLLCLAHFASWQSDLSIRNEACILQSLLGQSLRSSGLEEPAQTVQYIDWEEWSQLESERRTKLFAFCFLGVQNIAYDMPPSIWGDEIDLKLPCSCAEWTAPDATTWGLMRGTRLNEQGKFNETLDRLLSISAQVDHNFAAPSPVGNYVLMHGLLHKILWTRRSLSGSLSRRLAKDFQSTLESALQKWTLSWQHTPESNLEPLDPNGPLPFTSSAFLSFAYVRNCFDTFQTRNIFTWAPAEIAQILQKSPPIERKQNTLLAAYHATNLLDTLVKLGVQYFKNNQAVLWNIEATLCGLDCSVFLEKWLRRVQETMQDAPLTEHETNLVSWIQEVVYEGLSSANDSSFNQTPRPTVLPDHIITVWSHIMQGNSPFPFIKMIGEVLVEYQRLSGRNES</sequence>
<evidence type="ECO:0000256" key="2">
    <source>
        <dbReference type="ARBA" id="ARBA00022723"/>
    </source>
</evidence>
<dbReference type="GO" id="GO:0000981">
    <property type="term" value="F:DNA-binding transcription factor activity, RNA polymerase II-specific"/>
    <property type="evidence" value="ECO:0007669"/>
    <property type="project" value="InterPro"/>
</dbReference>